<keyword evidence="5" id="KW-0539">Nucleus</keyword>
<dbReference type="GO" id="GO:0008270">
    <property type="term" value="F:zinc ion binding"/>
    <property type="evidence" value="ECO:0007669"/>
    <property type="project" value="InterPro"/>
</dbReference>
<protein>
    <recommendedName>
        <fullName evidence="7">Zn(2)-C6 fungal-type domain-containing protein</fullName>
    </recommendedName>
</protein>
<evidence type="ECO:0000256" key="5">
    <source>
        <dbReference type="ARBA" id="ARBA00023242"/>
    </source>
</evidence>
<keyword evidence="2" id="KW-0805">Transcription regulation</keyword>
<dbReference type="GeneID" id="54567942"/>
<dbReference type="PRINTS" id="PR00755">
    <property type="entry name" value="AFLATOXINBRP"/>
</dbReference>
<evidence type="ECO:0000256" key="6">
    <source>
        <dbReference type="SAM" id="MobiDB-lite"/>
    </source>
</evidence>
<dbReference type="Proteomes" id="UP000799537">
    <property type="component" value="Unassembled WGS sequence"/>
</dbReference>
<dbReference type="RefSeq" id="XP_033659879.1">
    <property type="nucleotide sequence ID" value="XM_033814670.1"/>
</dbReference>
<dbReference type="SMART" id="SM00066">
    <property type="entry name" value="GAL4"/>
    <property type="match status" value="1"/>
</dbReference>
<keyword evidence="1" id="KW-0479">Metal-binding</keyword>
<feature type="region of interest" description="Disordered" evidence="6">
    <location>
        <begin position="71"/>
        <end position="90"/>
    </location>
</feature>
<gene>
    <name evidence="8" type="ORF">M409DRAFT_61176</name>
</gene>
<dbReference type="Pfam" id="PF00172">
    <property type="entry name" value="Zn_clus"/>
    <property type="match status" value="1"/>
</dbReference>
<evidence type="ECO:0000259" key="7">
    <source>
        <dbReference type="PROSITE" id="PS50048"/>
    </source>
</evidence>
<dbReference type="Gene3D" id="4.10.240.10">
    <property type="entry name" value="Zn(2)-C6 fungal-type DNA-binding domain"/>
    <property type="match status" value="1"/>
</dbReference>
<dbReference type="GO" id="GO:0045122">
    <property type="term" value="P:aflatoxin biosynthetic process"/>
    <property type="evidence" value="ECO:0007669"/>
    <property type="project" value="InterPro"/>
</dbReference>
<organism evidence="8 9">
    <name type="scientific">Zasmidium cellare ATCC 36951</name>
    <dbReference type="NCBI Taxonomy" id="1080233"/>
    <lineage>
        <taxon>Eukaryota</taxon>
        <taxon>Fungi</taxon>
        <taxon>Dikarya</taxon>
        <taxon>Ascomycota</taxon>
        <taxon>Pezizomycotina</taxon>
        <taxon>Dothideomycetes</taxon>
        <taxon>Dothideomycetidae</taxon>
        <taxon>Mycosphaerellales</taxon>
        <taxon>Mycosphaerellaceae</taxon>
        <taxon>Zasmidium</taxon>
    </lineage>
</organism>
<evidence type="ECO:0000256" key="3">
    <source>
        <dbReference type="ARBA" id="ARBA00023125"/>
    </source>
</evidence>
<evidence type="ECO:0000256" key="2">
    <source>
        <dbReference type="ARBA" id="ARBA00023015"/>
    </source>
</evidence>
<dbReference type="CDD" id="cd00067">
    <property type="entry name" value="GAL4"/>
    <property type="match status" value="1"/>
</dbReference>
<feature type="compositionally biased region" description="Low complexity" evidence="6">
    <location>
        <begin position="80"/>
        <end position="90"/>
    </location>
</feature>
<dbReference type="InterPro" id="IPR013700">
    <property type="entry name" value="AflR"/>
</dbReference>
<dbReference type="GO" id="GO:0005634">
    <property type="term" value="C:nucleus"/>
    <property type="evidence" value="ECO:0007669"/>
    <property type="project" value="InterPro"/>
</dbReference>
<proteinExistence type="predicted"/>
<name>A0A6A6BYH6_ZASCE</name>
<keyword evidence="9" id="KW-1185">Reference proteome</keyword>
<dbReference type="OrthoDB" id="2328572at2759"/>
<dbReference type="PANTHER" id="PTHR31069">
    <property type="entry name" value="OLEATE-ACTIVATED TRANSCRIPTION FACTOR 1-RELATED"/>
    <property type="match status" value="1"/>
</dbReference>
<dbReference type="AlphaFoldDB" id="A0A6A6BYH6"/>
<keyword evidence="4" id="KW-0804">Transcription</keyword>
<feature type="domain" description="Zn(2)-C6 fungal-type" evidence="7">
    <location>
        <begin position="32"/>
        <end position="62"/>
    </location>
</feature>
<evidence type="ECO:0000313" key="8">
    <source>
        <dbReference type="EMBL" id="KAF2158990.1"/>
    </source>
</evidence>
<dbReference type="Pfam" id="PF08493">
    <property type="entry name" value="AflR"/>
    <property type="match status" value="1"/>
</dbReference>
<dbReference type="PROSITE" id="PS50048">
    <property type="entry name" value="ZN2_CY6_FUNGAL_2"/>
    <property type="match status" value="1"/>
</dbReference>
<dbReference type="PANTHER" id="PTHR31069:SF31">
    <property type="entry name" value="MONODICTYPHENONE CLUSTER TRANSCRIPTION FACTOR-RELATED"/>
    <property type="match status" value="1"/>
</dbReference>
<evidence type="ECO:0000313" key="9">
    <source>
        <dbReference type="Proteomes" id="UP000799537"/>
    </source>
</evidence>
<dbReference type="GO" id="GO:0003677">
    <property type="term" value="F:DNA binding"/>
    <property type="evidence" value="ECO:0007669"/>
    <property type="project" value="UniProtKB-KW"/>
</dbReference>
<accession>A0A6A6BYH6</accession>
<dbReference type="InterPro" id="IPR050675">
    <property type="entry name" value="OAF3"/>
</dbReference>
<evidence type="ECO:0000256" key="4">
    <source>
        <dbReference type="ARBA" id="ARBA00023163"/>
    </source>
</evidence>
<dbReference type="GO" id="GO:0000981">
    <property type="term" value="F:DNA-binding transcription factor activity, RNA polymerase II-specific"/>
    <property type="evidence" value="ECO:0007669"/>
    <property type="project" value="InterPro"/>
</dbReference>
<evidence type="ECO:0000256" key="1">
    <source>
        <dbReference type="ARBA" id="ARBA00022723"/>
    </source>
</evidence>
<keyword evidence="3" id="KW-0238">DNA-binding</keyword>
<reference evidence="8" key="1">
    <citation type="journal article" date="2020" name="Stud. Mycol.">
        <title>101 Dothideomycetes genomes: a test case for predicting lifestyles and emergence of pathogens.</title>
        <authorList>
            <person name="Haridas S."/>
            <person name="Albert R."/>
            <person name="Binder M."/>
            <person name="Bloem J."/>
            <person name="Labutti K."/>
            <person name="Salamov A."/>
            <person name="Andreopoulos B."/>
            <person name="Baker S."/>
            <person name="Barry K."/>
            <person name="Bills G."/>
            <person name="Bluhm B."/>
            <person name="Cannon C."/>
            <person name="Castanera R."/>
            <person name="Culley D."/>
            <person name="Daum C."/>
            <person name="Ezra D."/>
            <person name="Gonzalez J."/>
            <person name="Henrissat B."/>
            <person name="Kuo A."/>
            <person name="Liang C."/>
            <person name="Lipzen A."/>
            <person name="Lutzoni F."/>
            <person name="Magnuson J."/>
            <person name="Mondo S."/>
            <person name="Nolan M."/>
            <person name="Ohm R."/>
            <person name="Pangilinan J."/>
            <person name="Park H.-J."/>
            <person name="Ramirez L."/>
            <person name="Alfaro M."/>
            <person name="Sun H."/>
            <person name="Tritt A."/>
            <person name="Yoshinaga Y."/>
            <person name="Zwiers L.-H."/>
            <person name="Turgeon B."/>
            <person name="Goodwin S."/>
            <person name="Spatafora J."/>
            <person name="Crous P."/>
            <person name="Grigoriev I."/>
        </authorList>
    </citation>
    <scope>NUCLEOTIDE SEQUENCE</scope>
    <source>
        <strain evidence="8">ATCC 36951</strain>
    </source>
</reference>
<dbReference type="SUPFAM" id="SSF57701">
    <property type="entry name" value="Zn2/Cys6 DNA-binding domain"/>
    <property type="match status" value="1"/>
</dbReference>
<dbReference type="EMBL" id="ML993644">
    <property type="protein sequence ID" value="KAF2158990.1"/>
    <property type="molecule type" value="Genomic_DNA"/>
</dbReference>
<dbReference type="InterPro" id="IPR001138">
    <property type="entry name" value="Zn2Cys6_DnaBD"/>
</dbReference>
<dbReference type="PROSITE" id="PS00463">
    <property type="entry name" value="ZN2_CY6_FUNGAL_1"/>
    <property type="match status" value="1"/>
</dbReference>
<sequence>MASMSSEQPDQHGPSKGRTPQTSTRSPRIRSSCDECSAAKVRCSKDRPRCERCLSFNVECIYGYSLKRGRGTSKQHQHAQEASQQQKLPPLPQQSLSAFDMDLQHLYSDNMILTPWMTPTFQNTDLLGLTGSSSGTMGSNITMVNTTGASPWGIAGSSKHTSLSSTSGYESLDELVSSSPLPELKDAEALDPSLSSQSMAFLKPQTGHGCYDIAHCALASLCFQPHSMPNPAQRQEPKNLTLNFEDILGGTKEALSTLEQLMTCWCAKIPHMALLHAFLVTRIVFWHRVAVGSTVSYVVQRTPGGSPQSHQRSLSISSNPMTMGTYIPDAEEQRQMQRLSLVRNLKKMEELLQMFRKSGDLHRSLAVCLQTEFEQTSRDVNAYGETYA</sequence>
<feature type="region of interest" description="Disordered" evidence="6">
    <location>
        <begin position="1"/>
        <end position="31"/>
    </location>
</feature>
<dbReference type="InterPro" id="IPR036864">
    <property type="entry name" value="Zn2-C6_fun-type_DNA-bd_sf"/>
</dbReference>